<dbReference type="STRING" id="94208.A0A2S4KRR9"/>
<name>A0A2S4KRR9_9HYPO</name>
<comment type="similarity">
    <text evidence="1">Belongs to the peptidase S12 family.</text>
</comment>
<dbReference type="SUPFAM" id="SSF56601">
    <property type="entry name" value="beta-lactamase/transpeptidase-like"/>
    <property type="match status" value="1"/>
</dbReference>
<keyword evidence="6" id="KW-1185">Reference proteome</keyword>
<dbReference type="Pfam" id="PF00144">
    <property type="entry name" value="Beta-lactamase"/>
    <property type="match status" value="1"/>
</dbReference>
<feature type="non-terminal residue" evidence="5">
    <location>
        <position position="1"/>
    </location>
</feature>
<feature type="signal peptide" evidence="3">
    <location>
        <begin position="1"/>
        <end position="18"/>
    </location>
</feature>
<organism evidence="5 6">
    <name type="scientific">Tolypocladium paradoxum</name>
    <dbReference type="NCBI Taxonomy" id="94208"/>
    <lineage>
        <taxon>Eukaryota</taxon>
        <taxon>Fungi</taxon>
        <taxon>Dikarya</taxon>
        <taxon>Ascomycota</taxon>
        <taxon>Pezizomycotina</taxon>
        <taxon>Sordariomycetes</taxon>
        <taxon>Hypocreomycetidae</taxon>
        <taxon>Hypocreales</taxon>
        <taxon>Ophiocordycipitaceae</taxon>
        <taxon>Tolypocladium</taxon>
    </lineage>
</organism>
<evidence type="ECO:0000313" key="5">
    <source>
        <dbReference type="EMBL" id="POR32882.1"/>
    </source>
</evidence>
<proteinExistence type="inferred from homology"/>
<protein>
    <recommendedName>
        <fullName evidence="4">Beta-lactamase-related domain-containing protein</fullName>
    </recommendedName>
</protein>
<gene>
    <name evidence="5" type="ORF">TPAR_06918</name>
</gene>
<evidence type="ECO:0000313" key="6">
    <source>
        <dbReference type="Proteomes" id="UP000237481"/>
    </source>
</evidence>
<dbReference type="InterPro" id="IPR001466">
    <property type="entry name" value="Beta-lactam-related"/>
</dbReference>
<evidence type="ECO:0000256" key="1">
    <source>
        <dbReference type="ARBA" id="ARBA00038215"/>
    </source>
</evidence>
<evidence type="ECO:0000259" key="4">
    <source>
        <dbReference type="Pfam" id="PF00144"/>
    </source>
</evidence>
<dbReference type="Proteomes" id="UP000237481">
    <property type="component" value="Unassembled WGS sequence"/>
</dbReference>
<reference evidence="5 6" key="1">
    <citation type="submission" date="2018-01" db="EMBL/GenBank/DDBJ databases">
        <title>Harnessing the power of phylogenomics to disentangle the directionality and signatures of interkingdom host jumping in the parasitic fungal genus Tolypocladium.</title>
        <authorList>
            <person name="Quandt C.A."/>
            <person name="Patterson W."/>
            <person name="Spatafora J.W."/>
        </authorList>
    </citation>
    <scope>NUCLEOTIDE SEQUENCE [LARGE SCALE GENOMIC DNA]</scope>
    <source>
        <strain evidence="5 6">NRBC 100945</strain>
    </source>
</reference>
<dbReference type="EMBL" id="PKSG01000775">
    <property type="protein sequence ID" value="POR32882.1"/>
    <property type="molecule type" value="Genomic_DNA"/>
</dbReference>
<feature type="region of interest" description="Disordered" evidence="2">
    <location>
        <begin position="399"/>
        <end position="421"/>
    </location>
</feature>
<sequence length="497" mass="55064">RPSGIASVILALSSVGAAEQKPLVAGPGPTSSKNPLTDEFGEFVAQKLDKWKVPGMSLAVIDGDDIYTEGYGFATLPDTKATPETLWYGASATKAQVAATLAQLIASKQHPQLADGWSTTMSSILRDDFVQQDEWAMNHITLEDAASHRTGMARHDKSSARVINGTQVVPRDIVRNLRNLRNLPLAAKPRVTFYYCNLMYVTLGHAIETITGKWQGRAAGTGAPCCGILLGQAHPGVQGGRPDGGRGRRRGRCRHIYRRRLRLCLLHAAPFSRSVHRDIKKPRMLATTAPRRGLDISLYGLAWNRKLSKGHVIYTHAGGMHAFGAQVYWLPDAKFGAVAFANTAWTSNAVEDVIIYRLIHDKLGIPESERIDFDKDWEEEMDKTTGEVKDADKILFPDQPEPPLPSMFKTSDLVAGREDPRGRPRRYDMAVPIQPYHVSGDYWVVYTKTPWNPTFPVEFQPGEFHKGVDGKASGLEIKWMSRTGSMEEGKAFFKRVS</sequence>
<dbReference type="InterPro" id="IPR012338">
    <property type="entry name" value="Beta-lactam/transpept-like"/>
</dbReference>
<dbReference type="Gene3D" id="3.40.710.10">
    <property type="entry name" value="DD-peptidase/beta-lactamase superfamily"/>
    <property type="match status" value="2"/>
</dbReference>
<dbReference type="InterPro" id="IPR050491">
    <property type="entry name" value="AmpC-like"/>
</dbReference>
<dbReference type="AlphaFoldDB" id="A0A2S4KRR9"/>
<feature type="domain" description="Beta-lactamase-related" evidence="4">
    <location>
        <begin position="43"/>
        <end position="213"/>
    </location>
</feature>
<keyword evidence="3" id="KW-0732">Signal</keyword>
<dbReference type="PANTHER" id="PTHR46825:SF9">
    <property type="entry name" value="BETA-LACTAMASE-RELATED DOMAIN-CONTAINING PROTEIN"/>
    <property type="match status" value="1"/>
</dbReference>
<evidence type="ECO:0000256" key="2">
    <source>
        <dbReference type="SAM" id="MobiDB-lite"/>
    </source>
</evidence>
<evidence type="ECO:0000256" key="3">
    <source>
        <dbReference type="SAM" id="SignalP"/>
    </source>
</evidence>
<dbReference type="PANTHER" id="PTHR46825">
    <property type="entry name" value="D-ALANYL-D-ALANINE-CARBOXYPEPTIDASE/ENDOPEPTIDASE AMPH"/>
    <property type="match status" value="1"/>
</dbReference>
<dbReference type="OrthoDB" id="5946976at2759"/>
<comment type="caution">
    <text evidence="5">The sequence shown here is derived from an EMBL/GenBank/DDBJ whole genome shotgun (WGS) entry which is preliminary data.</text>
</comment>
<feature type="chain" id="PRO_5015758355" description="Beta-lactamase-related domain-containing protein" evidence="3">
    <location>
        <begin position="19"/>
        <end position="497"/>
    </location>
</feature>
<accession>A0A2S4KRR9</accession>